<dbReference type="EMBL" id="JABBFW010000016">
    <property type="protein sequence ID" value="NML17264.1"/>
    <property type="molecule type" value="Genomic_DNA"/>
</dbReference>
<evidence type="ECO:0008006" key="4">
    <source>
        <dbReference type="Google" id="ProtNLM"/>
    </source>
</evidence>
<evidence type="ECO:0000313" key="3">
    <source>
        <dbReference type="Proteomes" id="UP000574067"/>
    </source>
</evidence>
<proteinExistence type="predicted"/>
<organism evidence="2 3">
    <name type="scientific">Azohydromonas caseinilytica</name>
    <dbReference type="NCBI Taxonomy" id="2728836"/>
    <lineage>
        <taxon>Bacteria</taxon>
        <taxon>Pseudomonadati</taxon>
        <taxon>Pseudomonadota</taxon>
        <taxon>Betaproteobacteria</taxon>
        <taxon>Burkholderiales</taxon>
        <taxon>Sphaerotilaceae</taxon>
        <taxon>Azohydromonas</taxon>
    </lineage>
</organism>
<protein>
    <recommendedName>
        <fullName evidence="4">PEP-CTERM protein-sorting domain-containing protein</fullName>
    </recommendedName>
</protein>
<feature type="chain" id="PRO_5032876689" description="PEP-CTERM protein-sorting domain-containing protein" evidence="1">
    <location>
        <begin position="23"/>
        <end position="298"/>
    </location>
</feature>
<dbReference type="RefSeq" id="WP_169162170.1">
    <property type="nucleotide sequence ID" value="NZ_JABBFW010000016.1"/>
</dbReference>
<evidence type="ECO:0000256" key="1">
    <source>
        <dbReference type="SAM" id="SignalP"/>
    </source>
</evidence>
<reference evidence="2 3" key="1">
    <citation type="submission" date="2020-04" db="EMBL/GenBank/DDBJ databases">
        <title>Azohydromonas sp. isolated from soil.</title>
        <authorList>
            <person name="Dahal R.H."/>
        </authorList>
    </citation>
    <scope>NUCLEOTIDE SEQUENCE [LARGE SCALE GENOMIC DNA]</scope>
    <source>
        <strain evidence="2 3">G-1-1-14</strain>
    </source>
</reference>
<keyword evidence="3" id="KW-1185">Reference proteome</keyword>
<accession>A0A848FCR0</accession>
<sequence>MRLKFGSLVAAAVALAGNPSWADVLGSAQLSHFGYTLVDLNPHDGIAPALSFTPFGTQAASILSGRAYAGPSLGLGQYTQSGFTWSTSFAVFPEVRREVASEEAMVGGHMSGSVTDHTFTAGAQGRGSNTLASQTQASEFDVGALPVRRTDDSEGFPVLSVTPYTQVIWTGSVLLEVENTLGRRRNRFEQAFSQMSLELRDGANQVVDRFYAQVSTRKYQVDRVSQAWDLQTSFINNTAETQGGYMDLVLHTWGQSFRPAPIPEPGTPWLMLCGAGVLAATLRARKQSAVLISTSGAA</sequence>
<keyword evidence="1" id="KW-0732">Signal</keyword>
<feature type="signal peptide" evidence="1">
    <location>
        <begin position="1"/>
        <end position="22"/>
    </location>
</feature>
<evidence type="ECO:0000313" key="2">
    <source>
        <dbReference type="EMBL" id="NML17264.1"/>
    </source>
</evidence>
<comment type="caution">
    <text evidence="2">The sequence shown here is derived from an EMBL/GenBank/DDBJ whole genome shotgun (WGS) entry which is preliminary data.</text>
</comment>
<dbReference type="AlphaFoldDB" id="A0A848FCR0"/>
<dbReference type="Proteomes" id="UP000574067">
    <property type="component" value="Unassembled WGS sequence"/>
</dbReference>
<name>A0A848FCR0_9BURK</name>
<gene>
    <name evidence="2" type="ORF">HHL10_20010</name>
</gene>